<organism evidence="3 4">
    <name type="scientific">Neocucurbitaria cava</name>
    <dbReference type="NCBI Taxonomy" id="798079"/>
    <lineage>
        <taxon>Eukaryota</taxon>
        <taxon>Fungi</taxon>
        <taxon>Dikarya</taxon>
        <taxon>Ascomycota</taxon>
        <taxon>Pezizomycotina</taxon>
        <taxon>Dothideomycetes</taxon>
        <taxon>Pleosporomycetidae</taxon>
        <taxon>Pleosporales</taxon>
        <taxon>Pleosporineae</taxon>
        <taxon>Cucurbitariaceae</taxon>
        <taxon>Neocucurbitaria</taxon>
    </lineage>
</organism>
<dbReference type="EMBL" id="JAPEUY010000013">
    <property type="protein sequence ID" value="KAJ4366772.1"/>
    <property type="molecule type" value="Genomic_DNA"/>
</dbReference>
<keyword evidence="1" id="KW-0175">Coiled coil</keyword>
<proteinExistence type="predicted"/>
<accession>A0A9W9CK58</accession>
<evidence type="ECO:0000313" key="4">
    <source>
        <dbReference type="Proteomes" id="UP001140560"/>
    </source>
</evidence>
<sequence>MANTIKQGHNAPYEQLKRELGDDAALLKYLPYPHATFEEQTEHGGAVPERLLFGDMRETRGTLWAYYTMLVEGTTPTVAFHTIRGAKQHMHPIHPSRATFYATPSFPFKYAEDHDQIVAIVHYFFIRRGADDHLNHPISAQPFKDDLLRACRHYEAVHKQIHAREAAQTSGGPAYGSMERVRQWIVNCDVLTRKAADQPGGSVHGSTSHSARAPSYALSSGFHRKRQHSPDQYYKEEEEPGHLAPYSQSTTLREMTPDRPITARDALVTQYIALQDREDELNSRIQQVEVDKTNIEDTMAELQADLNAANDRMYDLEIEKGRLRDEKKQLQGFAEVFDDQVELGLAVGREMERKRLRRE</sequence>
<evidence type="ECO:0000256" key="2">
    <source>
        <dbReference type="SAM" id="MobiDB-lite"/>
    </source>
</evidence>
<evidence type="ECO:0000256" key="1">
    <source>
        <dbReference type="SAM" id="Coils"/>
    </source>
</evidence>
<comment type="caution">
    <text evidence="3">The sequence shown here is derived from an EMBL/GenBank/DDBJ whole genome shotgun (WGS) entry which is preliminary data.</text>
</comment>
<reference evidence="3" key="1">
    <citation type="submission" date="2022-10" db="EMBL/GenBank/DDBJ databases">
        <title>Tapping the CABI collections for fungal endophytes: first genome assemblies for Collariella, Neodidymelliopsis, Ascochyta clinopodiicola, Didymella pomorum, Didymosphaeria variabile, Neocosmospora piperis and Neocucurbitaria cava.</title>
        <authorList>
            <person name="Hill R."/>
        </authorList>
    </citation>
    <scope>NUCLEOTIDE SEQUENCE</scope>
    <source>
        <strain evidence="3">IMI 356814</strain>
    </source>
</reference>
<dbReference type="AlphaFoldDB" id="A0A9W9CK58"/>
<keyword evidence="4" id="KW-1185">Reference proteome</keyword>
<dbReference type="OrthoDB" id="3681964at2759"/>
<protein>
    <submittedName>
        <fullName evidence="3">Uncharacterized protein</fullName>
    </submittedName>
</protein>
<dbReference type="Proteomes" id="UP001140560">
    <property type="component" value="Unassembled WGS sequence"/>
</dbReference>
<feature type="coiled-coil region" evidence="1">
    <location>
        <begin position="271"/>
        <end position="326"/>
    </location>
</feature>
<gene>
    <name evidence="3" type="ORF">N0V83_007297</name>
</gene>
<evidence type="ECO:0000313" key="3">
    <source>
        <dbReference type="EMBL" id="KAJ4366772.1"/>
    </source>
</evidence>
<feature type="region of interest" description="Disordered" evidence="2">
    <location>
        <begin position="196"/>
        <end position="254"/>
    </location>
</feature>
<name>A0A9W9CK58_9PLEO</name>